<protein>
    <recommendedName>
        <fullName evidence="4">Transposase domain-containing protein</fullName>
    </recommendedName>
</protein>
<feature type="compositionally biased region" description="Polar residues" evidence="1">
    <location>
        <begin position="95"/>
        <end position="104"/>
    </location>
</feature>
<feature type="region of interest" description="Disordered" evidence="1">
    <location>
        <begin position="85"/>
        <end position="104"/>
    </location>
</feature>
<gene>
    <name evidence="2" type="ORF">BpHYR1_028554</name>
</gene>
<evidence type="ECO:0000313" key="2">
    <source>
        <dbReference type="EMBL" id="RNA29376.1"/>
    </source>
</evidence>
<comment type="caution">
    <text evidence="2">The sequence shown here is derived from an EMBL/GenBank/DDBJ whole genome shotgun (WGS) entry which is preliminary data.</text>
</comment>
<evidence type="ECO:0000313" key="3">
    <source>
        <dbReference type="Proteomes" id="UP000276133"/>
    </source>
</evidence>
<organism evidence="2 3">
    <name type="scientific">Brachionus plicatilis</name>
    <name type="common">Marine rotifer</name>
    <name type="synonym">Brachionus muelleri</name>
    <dbReference type="NCBI Taxonomy" id="10195"/>
    <lineage>
        <taxon>Eukaryota</taxon>
        <taxon>Metazoa</taxon>
        <taxon>Spiralia</taxon>
        <taxon>Gnathifera</taxon>
        <taxon>Rotifera</taxon>
        <taxon>Eurotatoria</taxon>
        <taxon>Monogononta</taxon>
        <taxon>Pseudotrocha</taxon>
        <taxon>Ploima</taxon>
        <taxon>Brachionidae</taxon>
        <taxon>Brachionus</taxon>
    </lineage>
</organism>
<evidence type="ECO:0000256" key="1">
    <source>
        <dbReference type="SAM" id="MobiDB-lite"/>
    </source>
</evidence>
<dbReference type="OrthoDB" id="10010998at2759"/>
<dbReference type="PANTHER" id="PTHR46579:SF1">
    <property type="entry name" value="F5_8 TYPE C DOMAIN-CONTAINING PROTEIN"/>
    <property type="match status" value="1"/>
</dbReference>
<dbReference type="InterPro" id="IPR004242">
    <property type="entry name" value="Transposase_21"/>
</dbReference>
<reference evidence="2 3" key="1">
    <citation type="journal article" date="2018" name="Sci. Rep.">
        <title>Genomic signatures of local adaptation to the degree of environmental predictability in rotifers.</title>
        <authorList>
            <person name="Franch-Gras L."/>
            <person name="Hahn C."/>
            <person name="Garcia-Roger E.M."/>
            <person name="Carmona M.J."/>
            <person name="Serra M."/>
            <person name="Gomez A."/>
        </authorList>
    </citation>
    <scope>NUCLEOTIDE SEQUENCE [LARGE SCALE GENOMIC DNA]</scope>
    <source>
        <strain evidence="2">HYR1</strain>
    </source>
</reference>
<dbReference type="STRING" id="10195.A0A3M7S0Q9"/>
<dbReference type="PANTHER" id="PTHR46579">
    <property type="entry name" value="F5/8 TYPE C DOMAIN-CONTAINING PROTEIN-RELATED"/>
    <property type="match status" value="1"/>
</dbReference>
<dbReference type="EMBL" id="REGN01002232">
    <property type="protein sequence ID" value="RNA29376.1"/>
    <property type="molecule type" value="Genomic_DNA"/>
</dbReference>
<dbReference type="Proteomes" id="UP000276133">
    <property type="component" value="Unassembled WGS sequence"/>
</dbReference>
<evidence type="ECO:0008006" key="4">
    <source>
        <dbReference type="Google" id="ProtNLM"/>
    </source>
</evidence>
<accession>A0A3M7S0Q9</accession>
<dbReference type="AlphaFoldDB" id="A0A3M7S0Q9"/>
<name>A0A3M7S0Q9_BRAPC</name>
<sequence length="790" mass="92194">MIILNCQAKKNFISSCLIYEWICILDLKQEIIHEIIIHAWISAITRHCDVALRIRSQFWLYKCNKMPYKNRFAYLRDKNCKVPKSTLSKKKESQSKQTNNSIRQSETQILLAEQNEAGELNFSEAMITNETDLEENTLNSCSIVNKVYPPFSNDIKVTMGLLAMFYSSKFTKAAFSVVIELLKAFQLITNLEIGKFKSFDSCANFLVKFTNDSIDFKRRIYCKKCQKHFLSEAFKKTRYCFYCHNRITMIYEIDIIPQIKRILSKGQYFTLTLNSDGIKLSDKSNMSIWPVILIINELPLETRFLIENTIIAGVILSDGTPNLDIVLKIVQKQLVNLENGIKLNDSYYTKFFLIASVFDKPARSKATNMVSSIGFYSCLRCTQKGETFYTQSGHFHIFPLIKFNPFGPLRNELSYEHDLFSAKNKGLAVNGIKKESSLSDLKYYHPILSVNVDSMHSVYHGIIKEFFRYWFEKPSELSSILKKQINVLNSRLMSIRPPSYVPSAPRPLHEYHNWKAHEFMIFIFYYAPIIFYQVKLKNFTSSFHELLHFSDLTLDFGPLNVTCCFQYEEINRKIINLIHGFDLVCEEFIQKFSTIQIFSALKVNILEEKLSKDINENFLKSSNSKFKKKQDLMIQQLKINQENTVGSFSEQEVENVSKFFGQKFLFLKYKIKLQWLIDKKFSVLTENSIVEGSLDLDLELGAVYDFQFGKDVLKAELKMIDNEIECKNQLKILTDYEICPDKKRKLNSEYDLKEITKISLKRMLKELNTIKRGLRNSKLFYPKKTNKSMN</sequence>
<keyword evidence="3" id="KW-1185">Reference proteome</keyword>
<proteinExistence type="predicted"/>
<dbReference type="Pfam" id="PF02992">
    <property type="entry name" value="Transposase_21"/>
    <property type="match status" value="1"/>
</dbReference>